<keyword evidence="2" id="KW-0812">Transmembrane</keyword>
<feature type="region of interest" description="Disordered" evidence="1">
    <location>
        <begin position="76"/>
        <end position="118"/>
    </location>
</feature>
<feature type="compositionally biased region" description="Low complexity" evidence="1">
    <location>
        <begin position="92"/>
        <end position="105"/>
    </location>
</feature>
<protein>
    <submittedName>
        <fullName evidence="3">(apollo) hypothetical protein</fullName>
    </submittedName>
</protein>
<reference evidence="3" key="1">
    <citation type="submission" date="2021-04" db="EMBL/GenBank/DDBJ databases">
        <authorList>
            <person name="Tunstrom K."/>
        </authorList>
    </citation>
    <scope>NUCLEOTIDE SEQUENCE</scope>
</reference>
<accession>A0A8S3W2M3</accession>
<proteinExistence type="predicted"/>
<feature type="transmembrane region" description="Helical" evidence="2">
    <location>
        <begin position="46"/>
        <end position="68"/>
    </location>
</feature>
<keyword evidence="4" id="KW-1185">Reference proteome</keyword>
<evidence type="ECO:0000313" key="3">
    <source>
        <dbReference type="EMBL" id="CAG4936796.1"/>
    </source>
</evidence>
<organism evidence="3 4">
    <name type="scientific">Parnassius apollo</name>
    <name type="common">Apollo butterfly</name>
    <name type="synonym">Papilio apollo</name>
    <dbReference type="NCBI Taxonomy" id="110799"/>
    <lineage>
        <taxon>Eukaryota</taxon>
        <taxon>Metazoa</taxon>
        <taxon>Ecdysozoa</taxon>
        <taxon>Arthropoda</taxon>
        <taxon>Hexapoda</taxon>
        <taxon>Insecta</taxon>
        <taxon>Pterygota</taxon>
        <taxon>Neoptera</taxon>
        <taxon>Endopterygota</taxon>
        <taxon>Lepidoptera</taxon>
        <taxon>Glossata</taxon>
        <taxon>Ditrysia</taxon>
        <taxon>Papilionoidea</taxon>
        <taxon>Papilionidae</taxon>
        <taxon>Parnassiinae</taxon>
        <taxon>Parnassini</taxon>
        <taxon>Parnassius</taxon>
        <taxon>Parnassius</taxon>
    </lineage>
</organism>
<comment type="caution">
    <text evidence="3">The sequence shown here is derived from an EMBL/GenBank/DDBJ whole genome shotgun (WGS) entry which is preliminary data.</text>
</comment>
<sequence>MPSKVQRSPMRPVLVMYNRLLTHRGSQLNPDLASAPARQLQRLRNLLLQHPVLLLFLPALLLVGIIPLCKTYRCESPPSPVTDSSEKKSRFTPLTQTTSTSVLLSPRDQSIRVEGPGA</sequence>
<keyword evidence="2" id="KW-1133">Transmembrane helix</keyword>
<gene>
    <name evidence="3" type="ORF">PAPOLLO_LOCUS1285</name>
</gene>
<evidence type="ECO:0000313" key="4">
    <source>
        <dbReference type="Proteomes" id="UP000691718"/>
    </source>
</evidence>
<keyword evidence="2" id="KW-0472">Membrane</keyword>
<dbReference type="AlphaFoldDB" id="A0A8S3W2M3"/>
<evidence type="ECO:0000256" key="2">
    <source>
        <dbReference type="SAM" id="Phobius"/>
    </source>
</evidence>
<evidence type="ECO:0000256" key="1">
    <source>
        <dbReference type="SAM" id="MobiDB-lite"/>
    </source>
</evidence>
<dbReference type="Proteomes" id="UP000691718">
    <property type="component" value="Unassembled WGS sequence"/>
</dbReference>
<name>A0A8S3W2M3_PARAO</name>
<dbReference type="EMBL" id="CAJQZP010000080">
    <property type="protein sequence ID" value="CAG4936796.1"/>
    <property type="molecule type" value="Genomic_DNA"/>
</dbReference>